<dbReference type="Gene3D" id="2.40.110.10">
    <property type="entry name" value="Butyryl-CoA Dehydrogenase, subunit A, domain 2"/>
    <property type="match status" value="1"/>
</dbReference>
<reference evidence="11" key="1">
    <citation type="journal article" date="2019" name="Int. J. Syst. Evol. Microbiol.">
        <title>The Global Catalogue of Microorganisms (GCM) 10K type strain sequencing project: providing services to taxonomists for standard genome sequencing and annotation.</title>
        <authorList>
            <consortium name="The Broad Institute Genomics Platform"/>
            <consortium name="The Broad Institute Genome Sequencing Center for Infectious Disease"/>
            <person name="Wu L."/>
            <person name="Ma J."/>
        </authorList>
    </citation>
    <scope>NUCLEOTIDE SEQUENCE [LARGE SCALE GENOMIC DNA]</scope>
    <source>
        <strain evidence="11">CGMCC 4.7035</strain>
    </source>
</reference>
<evidence type="ECO:0000256" key="2">
    <source>
        <dbReference type="ARBA" id="ARBA00009347"/>
    </source>
</evidence>
<evidence type="ECO:0000256" key="4">
    <source>
        <dbReference type="ARBA" id="ARBA00022827"/>
    </source>
</evidence>
<dbReference type="InterPro" id="IPR037069">
    <property type="entry name" value="AcylCoA_DH/ox_N_sf"/>
</dbReference>
<dbReference type="Pfam" id="PF02771">
    <property type="entry name" value="Acyl-CoA_dh_N"/>
    <property type="match status" value="1"/>
</dbReference>
<dbReference type="Gene3D" id="1.20.140.10">
    <property type="entry name" value="Butyryl-CoA Dehydrogenase, subunit A, domain 3"/>
    <property type="match status" value="1"/>
</dbReference>
<feature type="domain" description="Acyl-CoA oxidase/dehydrogenase middle" evidence="8">
    <location>
        <begin position="124"/>
        <end position="219"/>
    </location>
</feature>
<dbReference type="InterPro" id="IPR006091">
    <property type="entry name" value="Acyl-CoA_Oxase/DH_mid-dom"/>
</dbReference>
<evidence type="ECO:0000256" key="5">
    <source>
        <dbReference type="ARBA" id="ARBA00023002"/>
    </source>
</evidence>
<keyword evidence="4 6" id="KW-0274">FAD</keyword>
<dbReference type="RefSeq" id="WP_310775645.1">
    <property type="nucleotide sequence ID" value="NZ_JBHRWR010000017.1"/>
</dbReference>
<evidence type="ECO:0000259" key="8">
    <source>
        <dbReference type="Pfam" id="PF02770"/>
    </source>
</evidence>
<dbReference type="EMBL" id="JBHRWR010000017">
    <property type="protein sequence ID" value="MFC3576286.1"/>
    <property type="molecule type" value="Genomic_DNA"/>
</dbReference>
<dbReference type="Pfam" id="PF02770">
    <property type="entry name" value="Acyl-CoA_dh_M"/>
    <property type="match status" value="1"/>
</dbReference>
<dbReference type="Pfam" id="PF00441">
    <property type="entry name" value="Acyl-CoA_dh_1"/>
    <property type="match status" value="1"/>
</dbReference>
<evidence type="ECO:0000259" key="9">
    <source>
        <dbReference type="Pfam" id="PF02771"/>
    </source>
</evidence>
<dbReference type="PANTHER" id="PTHR43292:SF3">
    <property type="entry name" value="ACYL-COA DEHYDROGENASE FADE29"/>
    <property type="match status" value="1"/>
</dbReference>
<dbReference type="InterPro" id="IPR009075">
    <property type="entry name" value="AcylCo_DH/oxidase_C"/>
</dbReference>
<dbReference type="InterPro" id="IPR009100">
    <property type="entry name" value="AcylCoA_DH/oxidase_NM_dom_sf"/>
</dbReference>
<dbReference type="InterPro" id="IPR046373">
    <property type="entry name" value="Acyl-CoA_Oxase/DH_mid-dom_sf"/>
</dbReference>
<evidence type="ECO:0000256" key="3">
    <source>
        <dbReference type="ARBA" id="ARBA00022630"/>
    </source>
</evidence>
<dbReference type="SUPFAM" id="SSF47203">
    <property type="entry name" value="Acyl-CoA dehydrogenase C-terminal domain-like"/>
    <property type="match status" value="1"/>
</dbReference>
<dbReference type="InterPro" id="IPR036250">
    <property type="entry name" value="AcylCo_DH-like_C"/>
</dbReference>
<evidence type="ECO:0000256" key="6">
    <source>
        <dbReference type="RuleBase" id="RU362125"/>
    </source>
</evidence>
<dbReference type="Proteomes" id="UP001595701">
    <property type="component" value="Unassembled WGS sequence"/>
</dbReference>
<gene>
    <name evidence="10" type="ORF">ACFOZ0_23990</name>
</gene>
<dbReference type="InterPro" id="IPR013786">
    <property type="entry name" value="AcylCoA_DH/ox_N"/>
</dbReference>
<evidence type="ECO:0000256" key="1">
    <source>
        <dbReference type="ARBA" id="ARBA00001974"/>
    </source>
</evidence>
<feature type="domain" description="Acyl-CoA dehydrogenase/oxidase N-terminal" evidence="9">
    <location>
        <begin position="7"/>
        <end position="120"/>
    </location>
</feature>
<comment type="similarity">
    <text evidence="2 6">Belongs to the acyl-CoA dehydrogenase family.</text>
</comment>
<dbReference type="PANTHER" id="PTHR43292">
    <property type="entry name" value="ACYL-COA DEHYDROGENASE"/>
    <property type="match status" value="1"/>
</dbReference>
<dbReference type="InterPro" id="IPR052161">
    <property type="entry name" value="Mycobact_Acyl-CoA_DH"/>
</dbReference>
<organism evidence="10 11">
    <name type="scientific">Streptomyces yaanensis</name>
    <dbReference type="NCBI Taxonomy" id="1142239"/>
    <lineage>
        <taxon>Bacteria</taxon>
        <taxon>Bacillati</taxon>
        <taxon>Actinomycetota</taxon>
        <taxon>Actinomycetes</taxon>
        <taxon>Kitasatosporales</taxon>
        <taxon>Streptomycetaceae</taxon>
        <taxon>Streptomyces</taxon>
    </lineage>
</organism>
<evidence type="ECO:0000313" key="11">
    <source>
        <dbReference type="Proteomes" id="UP001595701"/>
    </source>
</evidence>
<feature type="domain" description="Acyl-CoA dehydrogenase/oxidase C-terminal" evidence="7">
    <location>
        <begin position="231"/>
        <end position="372"/>
    </location>
</feature>
<keyword evidence="3 6" id="KW-0285">Flavoprotein</keyword>
<comment type="caution">
    <text evidence="10">The sequence shown here is derived from an EMBL/GenBank/DDBJ whole genome shotgun (WGS) entry which is preliminary data.</text>
</comment>
<keyword evidence="5 6" id="KW-0560">Oxidoreductase</keyword>
<dbReference type="SUPFAM" id="SSF56645">
    <property type="entry name" value="Acyl-CoA dehydrogenase NM domain-like"/>
    <property type="match status" value="1"/>
</dbReference>
<evidence type="ECO:0000259" key="7">
    <source>
        <dbReference type="Pfam" id="PF00441"/>
    </source>
</evidence>
<accession>A0ABV7SI15</accession>
<evidence type="ECO:0000313" key="10">
    <source>
        <dbReference type="EMBL" id="MFC3576286.1"/>
    </source>
</evidence>
<keyword evidence="11" id="KW-1185">Reference proteome</keyword>
<protein>
    <submittedName>
        <fullName evidence="10">Acyl-CoA dehydrogenase family protein</fullName>
    </submittedName>
</protein>
<name>A0ABV7SI15_9ACTN</name>
<dbReference type="Gene3D" id="1.10.540.10">
    <property type="entry name" value="Acyl-CoA dehydrogenase/oxidase, N-terminal domain"/>
    <property type="match status" value="1"/>
</dbReference>
<sequence length="379" mass="41479">MDLTHSPADEAFRTEARAWLDAHVPATPPPSLETGEGFAAHRAWEAELAADRWSVVSWPQEYGGRDSGLLRWLIFEEEHYAAGAPGRVSQNGIHLLAPTLFAHGTEEQRARVLPPMARGEVIWAQAWSEPEAGSDLASLRARAVRADGGWLLSGQKTWSSRAAFADRAFGLFRSDPHTPKPHQGLTYLMFDLRAPGVTVRPIGRLDGKPAFAELFLDDVFVPDEDVIGEPGQGWRVAMATAGNERGLTLRSPGRFLAAADRLATLWRERGCPAQTRDRVADAVIGARAYQLFTYAGASRVLDGEPMGPESSLNKVFWSEYDIALHETALDLLGAEGESADTDWAEGYVFSLAGPIYAGTNEIQRDIIAERLLGLPKGRR</sequence>
<comment type="cofactor">
    <cofactor evidence="1 6">
        <name>FAD</name>
        <dbReference type="ChEBI" id="CHEBI:57692"/>
    </cofactor>
</comment>
<proteinExistence type="inferred from homology"/>